<gene>
    <name evidence="1" type="ORF">N3K66_007910</name>
</gene>
<dbReference type="Proteomes" id="UP001163324">
    <property type="component" value="Chromosome 8"/>
</dbReference>
<evidence type="ECO:0000313" key="2">
    <source>
        <dbReference type="Proteomes" id="UP001163324"/>
    </source>
</evidence>
<name>A0ACC0USB3_9HYPO</name>
<evidence type="ECO:0000313" key="1">
    <source>
        <dbReference type="EMBL" id="KAI9896888.1"/>
    </source>
</evidence>
<sequence>MRGPDESYLSSPRYGYDFVVSVTEESINATIKQHLASLEAPQVAQCYVDDGGREVGITLKELQDKSGGVNPFDIPHGTDVKDARFENLNNARFLRGWRARLGLAPMTDVFKTKNLVELNANATSVKFDMQCAEFQVVAYIEGGRFGKDKWINVAQKKDHPWIFKSVVDLTSRTLHWNDGGQQLPSDVQDKIKDMQRESGEKVFDIEQLIMDLENAKLAATVPELEGVEKGTPEYTMLQETFLGTYFQKLKEKGDPLLNCTIKRMSEQGPEPTLRLTDFRYGVSPYVDGKGEPVKDPTEDQRVAATLNYLCAADGNKLPPAVPFTWNWVDTSELDNHHGVISISRNSLAGYFAPKLLQIAKPMCFKPKIYMKVTNDTDTDLSTDFSEVDDTATLDLQPTGSKVLSLAWSSKQYYAETWWGLYQRTTQTHYWIDVYFEGTTVTIKQRFVLYFKAKENVWWGEANIADKSRTDVYHLAVNDRGKLEAKTSFTEEDNSKKLDLWLPWFSDYIEQEQSKKLRVKVASLTQLPLNVVQDYVFPGGRAFVFKDVDFSLHQDLISRITYAD</sequence>
<organism evidence="1 2">
    <name type="scientific">Trichothecium roseum</name>
    <dbReference type="NCBI Taxonomy" id="47278"/>
    <lineage>
        <taxon>Eukaryota</taxon>
        <taxon>Fungi</taxon>
        <taxon>Dikarya</taxon>
        <taxon>Ascomycota</taxon>
        <taxon>Pezizomycotina</taxon>
        <taxon>Sordariomycetes</taxon>
        <taxon>Hypocreomycetidae</taxon>
        <taxon>Hypocreales</taxon>
        <taxon>Hypocreales incertae sedis</taxon>
        <taxon>Trichothecium</taxon>
    </lineage>
</organism>
<reference evidence="1" key="1">
    <citation type="submission" date="2022-10" db="EMBL/GenBank/DDBJ databases">
        <title>Complete Genome of Trichothecium roseum strain YXFP-22015, a Plant Pathogen Isolated from Citrus.</title>
        <authorList>
            <person name="Wang Y."/>
            <person name="Zhu L."/>
        </authorList>
    </citation>
    <scope>NUCLEOTIDE SEQUENCE</scope>
    <source>
        <strain evidence="1">YXFP-22015</strain>
    </source>
</reference>
<dbReference type="EMBL" id="CM047947">
    <property type="protein sequence ID" value="KAI9896888.1"/>
    <property type="molecule type" value="Genomic_DNA"/>
</dbReference>
<proteinExistence type="predicted"/>
<accession>A0ACC0USB3</accession>
<protein>
    <submittedName>
        <fullName evidence="1">Uncharacterized protein</fullName>
    </submittedName>
</protein>
<keyword evidence="2" id="KW-1185">Reference proteome</keyword>
<comment type="caution">
    <text evidence="1">The sequence shown here is derived from an EMBL/GenBank/DDBJ whole genome shotgun (WGS) entry which is preliminary data.</text>
</comment>